<protein>
    <recommendedName>
        <fullName evidence="11">C2H2-type domain-containing protein</fullName>
    </recommendedName>
</protein>
<dbReference type="InterPro" id="IPR051007">
    <property type="entry name" value="creA/MIG_C2H2-ZnF"/>
</dbReference>
<dbReference type="PANTHER" id="PTHR47428">
    <property type="entry name" value="REGULATORY PROTEIN MIG1-RELATED"/>
    <property type="match status" value="1"/>
</dbReference>
<evidence type="ECO:0000256" key="5">
    <source>
        <dbReference type="ARBA" id="ARBA00022833"/>
    </source>
</evidence>
<feature type="region of interest" description="Disordered" evidence="10">
    <location>
        <begin position="202"/>
        <end position="221"/>
    </location>
</feature>
<feature type="compositionally biased region" description="Polar residues" evidence="10">
    <location>
        <begin position="207"/>
        <end position="221"/>
    </location>
</feature>
<dbReference type="Gene3D" id="3.30.160.60">
    <property type="entry name" value="Classic Zinc Finger"/>
    <property type="match status" value="2"/>
</dbReference>
<dbReference type="SMART" id="SM00355">
    <property type="entry name" value="ZnF_C2H2"/>
    <property type="match status" value="2"/>
</dbReference>
<evidence type="ECO:0000256" key="4">
    <source>
        <dbReference type="ARBA" id="ARBA00022771"/>
    </source>
</evidence>
<dbReference type="Gene3D" id="1.10.472.10">
    <property type="entry name" value="Cyclin-like"/>
    <property type="match status" value="1"/>
</dbReference>
<proteinExistence type="predicted"/>
<keyword evidence="6" id="KW-0805">Transcription regulation</keyword>
<gene>
    <name evidence="12" type="ORF">CA3LBN_002843</name>
</gene>
<evidence type="ECO:0000256" key="7">
    <source>
        <dbReference type="ARBA" id="ARBA00023163"/>
    </source>
</evidence>
<dbReference type="CDD" id="cd20557">
    <property type="entry name" value="CYCLIN_ScPCL1-like"/>
    <property type="match status" value="1"/>
</dbReference>
<keyword evidence="5" id="KW-0862">Zinc</keyword>
<dbReference type="Pfam" id="PF00096">
    <property type="entry name" value="zf-C2H2"/>
    <property type="match status" value="2"/>
</dbReference>
<evidence type="ECO:0000256" key="8">
    <source>
        <dbReference type="ARBA" id="ARBA00023242"/>
    </source>
</evidence>
<evidence type="ECO:0000256" key="3">
    <source>
        <dbReference type="ARBA" id="ARBA00022737"/>
    </source>
</evidence>
<reference evidence="12 13" key="1">
    <citation type="submission" date="2021-06" db="EMBL/GenBank/DDBJ databases">
        <title>Candida outbreak in Lebanon.</title>
        <authorList>
            <person name="Finianos M."/>
        </authorList>
    </citation>
    <scope>NUCLEOTIDE SEQUENCE [LARGE SCALE GENOMIC DNA]</scope>
    <source>
        <strain evidence="12">CA3LBN</strain>
    </source>
</reference>
<feature type="domain" description="C2H2-type" evidence="11">
    <location>
        <begin position="10"/>
        <end position="37"/>
    </location>
</feature>
<comment type="subcellular location">
    <subcellularLocation>
        <location evidence="1">Nucleus</location>
    </subcellularLocation>
</comment>
<evidence type="ECO:0000256" key="1">
    <source>
        <dbReference type="ARBA" id="ARBA00004123"/>
    </source>
</evidence>
<evidence type="ECO:0000313" key="13">
    <source>
        <dbReference type="Proteomes" id="UP000825434"/>
    </source>
</evidence>
<feature type="compositionally biased region" description="Polar residues" evidence="10">
    <location>
        <begin position="172"/>
        <end position="190"/>
    </location>
</feature>
<dbReference type="PROSITE" id="PS50157">
    <property type="entry name" value="ZINC_FINGER_C2H2_2"/>
    <property type="match status" value="2"/>
</dbReference>
<feature type="region of interest" description="Disordered" evidence="10">
    <location>
        <begin position="732"/>
        <end position="759"/>
    </location>
</feature>
<evidence type="ECO:0000313" key="12">
    <source>
        <dbReference type="EMBL" id="QWU88535.1"/>
    </source>
</evidence>
<keyword evidence="7" id="KW-0804">Transcription</keyword>
<evidence type="ECO:0000256" key="10">
    <source>
        <dbReference type="SAM" id="MobiDB-lite"/>
    </source>
</evidence>
<feature type="region of interest" description="Disordered" evidence="10">
    <location>
        <begin position="166"/>
        <end position="190"/>
    </location>
</feature>
<feature type="region of interest" description="Disordered" evidence="10">
    <location>
        <begin position="371"/>
        <end position="395"/>
    </location>
</feature>
<dbReference type="Proteomes" id="UP000825434">
    <property type="component" value="Chromosome 3"/>
</dbReference>
<dbReference type="PANTHER" id="PTHR47428:SF1">
    <property type="entry name" value="REGULATORY PROTEIN MIG1-RELATED"/>
    <property type="match status" value="1"/>
</dbReference>
<organism evidence="12 13">
    <name type="scientific">Candidozyma haemuli</name>
    <dbReference type="NCBI Taxonomy" id="45357"/>
    <lineage>
        <taxon>Eukaryota</taxon>
        <taxon>Fungi</taxon>
        <taxon>Dikarya</taxon>
        <taxon>Ascomycota</taxon>
        <taxon>Saccharomycotina</taxon>
        <taxon>Pichiomycetes</taxon>
        <taxon>Metschnikowiaceae</taxon>
        <taxon>Candidozyma</taxon>
    </lineage>
</organism>
<feature type="compositionally biased region" description="Polar residues" evidence="10">
    <location>
        <begin position="372"/>
        <end position="392"/>
    </location>
</feature>
<keyword evidence="4 9" id="KW-0863">Zinc-finger</keyword>
<evidence type="ECO:0000256" key="9">
    <source>
        <dbReference type="PROSITE-ProRule" id="PRU00042"/>
    </source>
</evidence>
<evidence type="ECO:0000259" key="11">
    <source>
        <dbReference type="PROSITE" id="PS50157"/>
    </source>
</evidence>
<keyword evidence="13" id="KW-1185">Reference proteome</keyword>
<dbReference type="EMBL" id="CP076663">
    <property type="protein sequence ID" value="QWU88535.1"/>
    <property type="molecule type" value="Genomic_DNA"/>
</dbReference>
<feature type="region of interest" description="Disordered" evidence="10">
    <location>
        <begin position="233"/>
        <end position="278"/>
    </location>
</feature>
<sequence length="844" mass="92422">MEKKKEDRPYKCTMCDKAFHRLEHQTRHIRTHTGEKPHPCTFPGCNKRFSRSDELTRHLRIHNNPAGRKRPNKYRQADPKEQSSMNGVPMASVPVGYDGQQPQYYPPGAYPVYFVQPGMQPIQGIQQFPQVQGHYAVPPGQAIAVPVSYEDGQYVAQHVPQGVPVQGVPVNHYSTSPNETQSSPQYGQKSMAQIAKPLASRFGGQALSPSTGSLGKTSSSVSIGSAANTSQVFSNSNTGSSPNSSAASSTNSPETAKSVNPLKPVSQQNQTPSFSNLNDYFHRSRAFGSNSSLNKLKTSSSSGNLGNLSSSLSSFQRMTPLKVTSPSASLQSGIKKPSSSTQLNLEFTQPVKKSRPNSPTGSAVNLYMTPSVDRSFTNSPPRPHSATTTRTGNPAFIISPNETPLQTPSHSPPLQAQNLPEKGLNSTYLFSELEKQKQKASESIADSGTTLPPIRSVIELFTKSSFLASLPFAPDIPVIPNMYSSNIGTQGHRASSSYSGYQYSQYKPVPGPYQHQVPFQHHQPQMSMGMGGYYSNPMVQGPPPYMPVQAPLAPLAAPPLAPVANPAPAPAPAPAAGGINAVLEYEPNDMAAFLCWCAFGMLNQNRNPTKDFEKMAVSILYATRLPKSSIIIALGYMNQRFSSAPLGYLSEHEIFVKLVVALVLANKFNDDNTFTNRSWCGATGLQIEVINEEEATWLREVKWQLNVVKFRDNIRTLEECWRTWLDKYSPQAQAQSQAQQPASPMSSSEKGFYSSSPVPSSPLYQSSISSGYNVSPSDMTPPKYSQDPSWSQNYNFRPSYPTQSSIWAYTPTQYQYVPQHDPAMSGVNYFGYNNPYYACNMASC</sequence>
<feature type="compositionally biased region" description="Polar residues" evidence="10">
    <location>
        <begin position="265"/>
        <end position="278"/>
    </location>
</feature>
<name>A0ABX8I9I5_9ASCO</name>
<dbReference type="InterPro" id="IPR036236">
    <property type="entry name" value="Znf_C2H2_sf"/>
</dbReference>
<evidence type="ECO:0000256" key="2">
    <source>
        <dbReference type="ARBA" id="ARBA00022723"/>
    </source>
</evidence>
<feature type="compositionally biased region" description="Low complexity" evidence="10">
    <location>
        <begin position="234"/>
        <end position="253"/>
    </location>
</feature>
<accession>A0ABX8I9I5</accession>
<evidence type="ECO:0000256" key="6">
    <source>
        <dbReference type="ARBA" id="ARBA00023015"/>
    </source>
</evidence>
<feature type="region of interest" description="Disordered" evidence="10">
    <location>
        <begin position="60"/>
        <end position="87"/>
    </location>
</feature>
<keyword evidence="8" id="KW-0539">Nucleus</keyword>
<dbReference type="SUPFAM" id="SSF57667">
    <property type="entry name" value="beta-beta-alpha zinc fingers"/>
    <property type="match status" value="1"/>
</dbReference>
<feature type="domain" description="C2H2-type" evidence="11">
    <location>
        <begin position="38"/>
        <end position="67"/>
    </location>
</feature>
<keyword evidence="2" id="KW-0479">Metal-binding</keyword>
<dbReference type="PROSITE" id="PS00028">
    <property type="entry name" value="ZINC_FINGER_C2H2_1"/>
    <property type="match status" value="2"/>
</dbReference>
<dbReference type="InterPro" id="IPR013087">
    <property type="entry name" value="Znf_C2H2_type"/>
</dbReference>
<keyword evidence="3" id="KW-0677">Repeat</keyword>